<feature type="region of interest" description="Disordered" evidence="2">
    <location>
        <begin position="1"/>
        <end position="39"/>
    </location>
</feature>
<evidence type="ECO:0000259" key="3">
    <source>
        <dbReference type="Pfam" id="PF13649"/>
    </source>
</evidence>
<feature type="compositionally biased region" description="Basic residues" evidence="2">
    <location>
        <begin position="25"/>
        <end position="35"/>
    </location>
</feature>
<evidence type="ECO:0000313" key="5">
    <source>
        <dbReference type="Proteomes" id="UP000749040"/>
    </source>
</evidence>
<dbReference type="RefSeq" id="WP_205359983.1">
    <property type="nucleotide sequence ID" value="NZ_JADKYB010000016.1"/>
</dbReference>
<dbReference type="Pfam" id="PF13649">
    <property type="entry name" value="Methyltransf_25"/>
    <property type="match status" value="1"/>
</dbReference>
<keyword evidence="1" id="KW-0808">Transferase</keyword>
<comment type="caution">
    <text evidence="4">The sequence shown here is derived from an EMBL/GenBank/DDBJ whole genome shotgun (WGS) entry which is preliminary data.</text>
</comment>
<name>A0ABS2TXN1_9ACTN</name>
<keyword evidence="4" id="KW-0489">Methyltransferase</keyword>
<protein>
    <submittedName>
        <fullName evidence="4">Methyltransferase domain-containing protein</fullName>
    </submittedName>
</protein>
<dbReference type="SUPFAM" id="SSF53335">
    <property type="entry name" value="S-adenosyl-L-methionine-dependent methyltransferases"/>
    <property type="match status" value="1"/>
</dbReference>
<feature type="compositionally biased region" description="Gly residues" evidence="2">
    <location>
        <begin position="13"/>
        <end position="24"/>
    </location>
</feature>
<accession>A0ABS2TXN1</accession>
<evidence type="ECO:0000313" key="4">
    <source>
        <dbReference type="EMBL" id="MBM9508112.1"/>
    </source>
</evidence>
<dbReference type="GO" id="GO:0008168">
    <property type="term" value="F:methyltransferase activity"/>
    <property type="evidence" value="ECO:0007669"/>
    <property type="project" value="UniProtKB-KW"/>
</dbReference>
<dbReference type="EMBL" id="JADKYB010000016">
    <property type="protein sequence ID" value="MBM9508112.1"/>
    <property type="molecule type" value="Genomic_DNA"/>
</dbReference>
<proteinExistence type="predicted"/>
<dbReference type="InterPro" id="IPR029063">
    <property type="entry name" value="SAM-dependent_MTases_sf"/>
</dbReference>
<reference evidence="4 5" key="1">
    <citation type="submission" date="2021-01" db="EMBL/GenBank/DDBJ databases">
        <title>Streptomyces acididurans sp. nov., isolated from a peat swamp forest soil.</title>
        <authorList>
            <person name="Chantavorakit T."/>
            <person name="Duangmal K."/>
        </authorList>
    </citation>
    <scope>NUCLEOTIDE SEQUENCE [LARGE SCALE GENOMIC DNA]</scope>
    <source>
        <strain evidence="4 5">KK5PA1</strain>
    </source>
</reference>
<dbReference type="PANTHER" id="PTHR43861">
    <property type="entry name" value="TRANS-ACONITATE 2-METHYLTRANSFERASE-RELATED"/>
    <property type="match status" value="1"/>
</dbReference>
<dbReference type="GO" id="GO:0032259">
    <property type="term" value="P:methylation"/>
    <property type="evidence" value="ECO:0007669"/>
    <property type="project" value="UniProtKB-KW"/>
</dbReference>
<evidence type="ECO:0000256" key="1">
    <source>
        <dbReference type="ARBA" id="ARBA00022679"/>
    </source>
</evidence>
<dbReference type="InterPro" id="IPR041698">
    <property type="entry name" value="Methyltransf_25"/>
</dbReference>
<evidence type="ECO:0000256" key="2">
    <source>
        <dbReference type="SAM" id="MobiDB-lite"/>
    </source>
</evidence>
<dbReference type="Proteomes" id="UP000749040">
    <property type="component" value="Unassembled WGS sequence"/>
</dbReference>
<sequence>MTSERQAPAAASGHGGHGQGNHGGHGGHHHSHGHSHGGEDIDWAAMAAHLEREGELTLPELTGTARWLRGLTAGEGAGVRRVLDVGSGPGVAAGVFAQEFPGAQVVAVDGSAPLLERALERAAAAGLGPDRFTTVAADLPEDFGALGQADLIWSSRAVHHLGDQQDALNRLARALREGGLLAIAEDGLPLRFLPRDIGLGRPGLATRLDAVNAEWFTAMRAELPYAATVVEDWPELLRRAGLTPVGSRTFLTDLPAPLGPAARDQLHARLSRTREMMADDLAEDDLRTLDALLDDDSPHTIRSRPDAFFLTAYTVHAAVR</sequence>
<feature type="domain" description="Methyltransferase" evidence="3">
    <location>
        <begin position="82"/>
        <end position="179"/>
    </location>
</feature>
<organism evidence="4 5">
    <name type="scientific">Actinacidiphila acididurans</name>
    <dbReference type="NCBI Taxonomy" id="2784346"/>
    <lineage>
        <taxon>Bacteria</taxon>
        <taxon>Bacillati</taxon>
        <taxon>Actinomycetota</taxon>
        <taxon>Actinomycetes</taxon>
        <taxon>Kitasatosporales</taxon>
        <taxon>Streptomycetaceae</taxon>
        <taxon>Actinacidiphila</taxon>
    </lineage>
</organism>
<dbReference type="CDD" id="cd02440">
    <property type="entry name" value="AdoMet_MTases"/>
    <property type="match status" value="1"/>
</dbReference>
<keyword evidence="5" id="KW-1185">Reference proteome</keyword>
<dbReference type="Gene3D" id="3.40.50.150">
    <property type="entry name" value="Vaccinia Virus protein VP39"/>
    <property type="match status" value="1"/>
</dbReference>
<gene>
    <name evidence="4" type="ORF">ITX44_26880</name>
</gene>